<dbReference type="AlphaFoldDB" id="A0A9W8E7Y8"/>
<dbReference type="Proteomes" id="UP001151582">
    <property type="component" value="Unassembled WGS sequence"/>
</dbReference>
<evidence type="ECO:0000313" key="5">
    <source>
        <dbReference type="Proteomes" id="UP001151582"/>
    </source>
</evidence>
<name>A0A9W8E7Y8_9FUNG</name>
<dbReference type="Gene3D" id="1.10.472.10">
    <property type="entry name" value="Cyclin-like"/>
    <property type="match status" value="1"/>
</dbReference>
<dbReference type="InterPro" id="IPR039361">
    <property type="entry name" value="Cyclin"/>
</dbReference>
<organism evidence="4 5">
    <name type="scientific">Dimargaris verticillata</name>
    <dbReference type="NCBI Taxonomy" id="2761393"/>
    <lineage>
        <taxon>Eukaryota</taxon>
        <taxon>Fungi</taxon>
        <taxon>Fungi incertae sedis</taxon>
        <taxon>Zoopagomycota</taxon>
        <taxon>Kickxellomycotina</taxon>
        <taxon>Dimargaritomycetes</taxon>
        <taxon>Dimargaritales</taxon>
        <taxon>Dimargaritaceae</taxon>
        <taxon>Dimargaris</taxon>
    </lineage>
</organism>
<evidence type="ECO:0000259" key="3">
    <source>
        <dbReference type="SMART" id="SM00385"/>
    </source>
</evidence>
<feature type="region of interest" description="Disordered" evidence="2">
    <location>
        <begin position="109"/>
        <end position="143"/>
    </location>
</feature>
<dbReference type="InterPro" id="IPR006671">
    <property type="entry name" value="Cyclin_N"/>
</dbReference>
<dbReference type="SMART" id="SM00385">
    <property type="entry name" value="CYCLIN"/>
    <property type="match status" value="1"/>
</dbReference>
<keyword evidence="5" id="KW-1185">Reference proteome</keyword>
<dbReference type="InterPro" id="IPR036915">
    <property type="entry name" value="Cyclin-like_sf"/>
</dbReference>
<proteinExistence type="inferred from homology"/>
<dbReference type="OrthoDB" id="5599273at2759"/>
<evidence type="ECO:0000313" key="4">
    <source>
        <dbReference type="EMBL" id="KAJ1977113.1"/>
    </source>
</evidence>
<feature type="domain" description="Cyclin-like" evidence="3">
    <location>
        <begin position="284"/>
        <end position="378"/>
    </location>
</feature>
<dbReference type="SUPFAM" id="SSF47954">
    <property type="entry name" value="Cyclin-like"/>
    <property type="match status" value="1"/>
</dbReference>
<dbReference type="InterPro" id="IPR013763">
    <property type="entry name" value="Cyclin-like_dom"/>
</dbReference>
<dbReference type="EMBL" id="JANBQB010000373">
    <property type="protein sequence ID" value="KAJ1977113.1"/>
    <property type="molecule type" value="Genomic_DNA"/>
</dbReference>
<dbReference type="Pfam" id="PF00134">
    <property type="entry name" value="Cyclin_N"/>
    <property type="match status" value="1"/>
</dbReference>
<accession>A0A9W8E7Y8</accession>
<evidence type="ECO:0000256" key="2">
    <source>
        <dbReference type="SAM" id="MobiDB-lite"/>
    </source>
</evidence>
<comment type="caution">
    <text evidence="4">The sequence shown here is derived from an EMBL/GenBank/DDBJ whole genome shotgun (WGS) entry which is preliminary data.</text>
</comment>
<comment type="similarity">
    <text evidence="1">Belongs to the cyclin family.</text>
</comment>
<feature type="non-terminal residue" evidence="4">
    <location>
        <position position="431"/>
    </location>
</feature>
<keyword evidence="1" id="KW-0195">Cyclin</keyword>
<reference evidence="4" key="1">
    <citation type="submission" date="2022-07" db="EMBL/GenBank/DDBJ databases">
        <title>Phylogenomic reconstructions and comparative analyses of Kickxellomycotina fungi.</title>
        <authorList>
            <person name="Reynolds N.K."/>
            <person name="Stajich J.E."/>
            <person name="Barry K."/>
            <person name="Grigoriev I.V."/>
            <person name="Crous P."/>
            <person name="Smith M.E."/>
        </authorList>
    </citation>
    <scope>NUCLEOTIDE SEQUENCE</scope>
    <source>
        <strain evidence="4">RSA 567</strain>
    </source>
</reference>
<dbReference type="PANTHER" id="PTHR10177">
    <property type="entry name" value="CYCLINS"/>
    <property type="match status" value="1"/>
</dbReference>
<protein>
    <recommendedName>
        <fullName evidence="3">Cyclin-like domain-containing protein</fullName>
    </recommendedName>
</protein>
<evidence type="ECO:0000256" key="1">
    <source>
        <dbReference type="RuleBase" id="RU000383"/>
    </source>
</evidence>
<sequence length="431" mass="47433">MTTSDPYSVPQVSVPCELSARHLYPSPSADSFWLKRRASPKPAVTATWLPKSKRLGHGLSDTTPNTSGTYLTPATKALANGATATSPLPAESSPSDAWLTSPLFVKTTAKQLRSQRTRPTTSTRGHACAPRHPKPFHPTPESRKRMRIAPTNVNFSSVRSAAVKNDASPLHTFSNTACICTGARDALAALLAKEPNHRIDPAFLALAENATTLHQTVSPMPSIWSNTRWVESHATPLTLTPTTRLGLVNTLIQLNDDQDLQYHGETVYTAITYLDRYFSALHQKHMHQLAMYQQFCYDAPLAPMAHRYSDATMLRSNAMDSSYGASYHHQLIAVTCLYLAAKVCEDGYAPLASTFARFLGTYNCTAADIRRTEHHILHTLQWNICGASALSLFDEALEYWKLIMLNHTNMQLAPSVIALAGLYKASQSVPE</sequence>
<gene>
    <name evidence="4" type="ORF">H4R34_003715</name>
</gene>